<comment type="caution">
    <text evidence="1">The sequence shown here is derived from an EMBL/GenBank/DDBJ whole genome shotgun (WGS) entry which is preliminary data.</text>
</comment>
<gene>
    <name evidence="1" type="ORF">CBQ26_13745</name>
</gene>
<evidence type="ECO:0000313" key="2">
    <source>
        <dbReference type="Proteomes" id="UP000197208"/>
    </source>
</evidence>
<proteinExistence type="predicted"/>
<keyword evidence="2" id="KW-1185">Reference proteome</keyword>
<evidence type="ECO:0000313" key="1">
    <source>
        <dbReference type="EMBL" id="OWL95110.1"/>
    </source>
</evidence>
<sequence>MVPVTAQRRRASPQARQEVTQALGSIRQQQRDARAYAEVWYQALRAWETSETDRVKVHYGPAKASTMRVVGIGNYSTSGTGQGGSFWAGVEMVHLPNGLHRSNLVGSMCSADPLLSEIHRGAGIASLLHHSGQGGWAYPRDRAQAYATAVLDLAVALGDKQARVHAQALAFAQSARTISVESQD</sequence>
<dbReference type="Proteomes" id="UP000197208">
    <property type="component" value="Unassembled WGS sequence"/>
</dbReference>
<dbReference type="AlphaFoldDB" id="A0A246BIN8"/>
<protein>
    <submittedName>
        <fullName evidence="1">Uncharacterized protein</fullName>
    </submittedName>
</protein>
<accession>A0A246BIN8</accession>
<dbReference type="EMBL" id="NHMK01000020">
    <property type="protein sequence ID" value="OWL95110.1"/>
    <property type="molecule type" value="Genomic_DNA"/>
</dbReference>
<organism evidence="1 2">
    <name type="scientific">Deinococcus indicus</name>
    <dbReference type="NCBI Taxonomy" id="223556"/>
    <lineage>
        <taxon>Bacteria</taxon>
        <taxon>Thermotogati</taxon>
        <taxon>Deinococcota</taxon>
        <taxon>Deinococci</taxon>
        <taxon>Deinococcales</taxon>
        <taxon>Deinococcaceae</taxon>
        <taxon>Deinococcus</taxon>
    </lineage>
</organism>
<name>A0A246BIN8_9DEIO</name>
<reference evidence="1 2" key="1">
    <citation type="submission" date="2017-05" db="EMBL/GenBank/DDBJ databases">
        <title>De novo genome assembly of Deniococcus indicus strain DR1.</title>
        <authorList>
            <person name="Chauhan D."/>
            <person name="Yennamalli R.M."/>
            <person name="Priyadarshini R."/>
        </authorList>
    </citation>
    <scope>NUCLEOTIDE SEQUENCE [LARGE SCALE GENOMIC DNA]</scope>
    <source>
        <strain evidence="1 2">DR1</strain>
    </source>
</reference>